<evidence type="ECO:0000313" key="2">
    <source>
        <dbReference type="Proteomes" id="UP000002281"/>
    </source>
</evidence>
<organism evidence="1 2">
    <name type="scientific">Equus caballus</name>
    <name type="common">Horse</name>
    <dbReference type="NCBI Taxonomy" id="9796"/>
    <lineage>
        <taxon>Eukaryota</taxon>
        <taxon>Metazoa</taxon>
        <taxon>Chordata</taxon>
        <taxon>Craniata</taxon>
        <taxon>Vertebrata</taxon>
        <taxon>Euteleostomi</taxon>
        <taxon>Mammalia</taxon>
        <taxon>Eutheria</taxon>
        <taxon>Laurasiatheria</taxon>
        <taxon>Perissodactyla</taxon>
        <taxon>Equidae</taxon>
        <taxon>Equus</taxon>
    </lineage>
</organism>
<accession>A0A9L0QZ56</accession>
<name>A0A9L0QZ56_HORSE</name>
<proteinExistence type="predicted"/>
<reference evidence="1" key="2">
    <citation type="submission" date="2025-08" db="UniProtKB">
        <authorList>
            <consortium name="Ensembl"/>
        </authorList>
    </citation>
    <scope>IDENTIFICATION</scope>
    <source>
        <strain evidence="1">Thoroughbred</strain>
    </source>
</reference>
<dbReference type="Proteomes" id="UP000002281">
    <property type="component" value="Chromosome 30"/>
</dbReference>
<reference evidence="1" key="3">
    <citation type="submission" date="2025-09" db="UniProtKB">
        <authorList>
            <consortium name="Ensembl"/>
        </authorList>
    </citation>
    <scope>IDENTIFICATION</scope>
    <source>
        <strain evidence="1">Thoroughbred</strain>
    </source>
</reference>
<evidence type="ECO:0000313" key="1">
    <source>
        <dbReference type="Ensembl" id="ENSECAP00000055281.1"/>
    </source>
</evidence>
<protein>
    <submittedName>
        <fullName evidence="1">Uncharacterized protein</fullName>
    </submittedName>
</protein>
<dbReference type="AlphaFoldDB" id="A0A9L0QZ56"/>
<dbReference type="Ensembl" id="ENSECAT00000105913.1">
    <property type="protein sequence ID" value="ENSECAP00000055281.1"/>
    <property type="gene ID" value="ENSECAG00000052168.1"/>
</dbReference>
<keyword evidence="2" id="KW-1185">Reference proteome</keyword>
<reference evidence="1 2" key="1">
    <citation type="journal article" date="2009" name="Science">
        <title>Genome sequence, comparative analysis, and population genetics of the domestic horse.</title>
        <authorList>
            <consortium name="Broad Institute Genome Sequencing Platform"/>
            <consortium name="Broad Institute Whole Genome Assembly Team"/>
            <person name="Wade C.M."/>
            <person name="Giulotto E."/>
            <person name="Sigurdsson S."/>
            <person name="Zoli M."/>
            <person name="Gnerre S."/>
            <person name="Imsland F."/>
            <person name="Lear T.L."/>
            <person name="Adelson D.L."/>
            <person name="Bailey E."/>
            <person name="Bellone R.R."/>
            <person name="Bloecker H."/>
            <person name="Distl O."/>
            <person name="Edgar R.C."/>
            <person name="Garber M."/>
            <person name="Leeb T."/>
            <person name="Mauceli E."/>
            <person name="MacLeod J.N."/>
            <person name="Penedo M.C.T."/>
            <person name="Raison J.M."/>
            <person name="Sharpe T."/>
            <person name="Vogel J."/>
            <person name="Andersson L."/>
            <person name="Antczak D.F."/>
            <person name="Biagi T."/>
            <person name="Binns M.M."/>
            <person name="Chowdhary B.P."/>
            <person name="Coleman S.J."/>
            <person name="Della Valle G."/>
            <person name="Fryc S."/>
            <person name="Guerin G."/>
            <person name="Hasegawa T."/>
            <person name="Hill E.W."/>
            <person name="Jurka J."/>
            <person name="Kiialainen A."/>
            <person name="Lindgren G."/>
            <person name="Liu J."/>
            <person name="Magnani E."/>
            <person name="Mickelson J.R."/>
            <person name="Murray J."/>
            <person name="Nergadze S.G."/>
            <person name="Onofrio R."/>
            <person name="Pedroni S."/>
            <person name="Piras M.F."/>
            <person name="Raudsepp T."/>
            <person name="Rocchi M."/>
            <person name="Roeed K.H."/>
            <person name="Ryder O.A."/>
            <person name="Searle S."/>
            <person name="Skow L."/>
            <person name="Swinburne J.E."/>
            <person name="Syvaenen A.C."/>
            <person name="Tozaki T."/>
            <person name="Valberg S.J."/>
            <person name="Vaudin M."/>
            <person name="White J.R."/>
            <person name="Zody M.C."/>
            <person name="Lander E.S."/>
            <person name="Lindblad-Toh K."/>
        </authorList>
    </citation>
    <scope>NUCLEOTIDE SEQUENCE [LARGE SCALE GENOMIC DNA]</scope>
    <source>
        <strain evidence="1 2">Thoroughbred</strain>
    </source>
</reference>
<sequence>MQEWFSIHKSIKVICHINKTKGKNHIIISIDAEKAVVFLSTNNKLSEREMKKTILFTIASKE</sequence>